<keyword evidence="4 5" id="KW-0620">Polyamine biosynthesis</keyword>
<comment type="function">
    <text evidence="5">Catalyzes the irreversible transfer of a propylamine group from the amino donor S-adenosylmethioninamine (decarboxy-AdoMet) to putrescine (1,4-diaminobutane) to yield spermidine.</text>
</comment>
<dbReference type="STRING" id="2340.JV46_23540"/>
<evidence type="ECO:0000256" key="6">
    <source>
        <dbReference type="PROSITE-ProRule" id="PRU00354"/>
    </source>
</evidence>
<feature type="binding site" evidence="5">
    <location>
        <position position="166"/>
    </location>
    <ligand>
        <name>S-methyl-5'-thioadenosine</name>
        <dbReference type="ChEBI" id="CHEBI:17509"/>
    </ligand>
</feature>
<dbReference type="GeneID" id="86990712"/>
<dbReference type="InterPro" id="IPR030373">
    <property type="entry name" value="PABS_CS"/>
</dbReference>
<dbReference type="PROSITE" id="PS01330">
    <property type="entry name" value="PABS_1"/>
    <property type="match status" value="1"/>
</dbReference>
<feature type="binding site" evidence="5">
    <location>
        <begin position="140"/>
        <end position="141"/>
    </location>
    <ligand>
        <name>S-methyl-5'-thioadenosine</name>
        <dbReference type="ChEBI" id="CHEBI:17509"/>
    </ligand>
</feature>
<reference evidence="11 13" key="2">
    <citation type="submission" date="2016-11" db="EMBL/GenBank/DDBJ databases">
        <title>Mixed transmission modes and dynamic genome evolution in an obligate animal-bacterial symbiosis.</title>
        <authorList>
            <person name="Russell S.L."/>
            <person name="Corbett-Detig R.B."/>
            <person name="Cavanaugh C.M."/>
        </authorList>
    </citation>
    <scope>NUCLEOTIDE SEQUENCE [LARGE SCALE GENOMIC DNA]</scope>
    <source>
        <strain evidence="11">MA-KB16</strain>
    </source>
</reference>
<dbReference type="RefSeq" id="WP_043116423.1">
    <property type="nucleotide sequence ID" value="NZ_JRAA01000001.1"/>
</dbReference>
<dbReference type="AlphaFoldDB" id="A0A0B0HFB5"/>
<dbReference type="InterPro" id="IPR001045">
    <property type="entry name" value="Spermi_synthase"/>
</dbReference>
<evidence type="ECO:0000256" key="4">
    <source>
        <dbReference type="ARBA" id="ARBA00023115"/>
    </source>
</evidence>
<dbReference type="OrthoDB" id="9793120at2"/>
<gene>
    <name evidence="5" type="primary">speE</name>
    <name evidence="11" type="ORF">BOV88_01315</name>
    <name evidence="10" type="ORF">JV46_23540</name>
</gene>
<dbReference type="Pfam" id="PF17284">
    <property type="entry name" value="Spermine_synt_N"/>
    <property type="match status" value="1"/>
</dbReference>
<evidence type="ECO:0000256" key="3">
    <source>
        <dbReference type="ARBA" id="ARBA00023066"/>
    </source>
</evidence>
<organism evidence="10 12">
    <name type="scientific">Solemya velum gill symbiont</name>
    <dbReference type="NCBI Taxonomy" id="2340"/>
    <lineage>
        <taxon>Bacteria</taxon>
        <taxon>Pseudomonadati</taxon>
        <taxon>Pseudomonadota</taxon>
        <taxon>Gammaproteobacteria</taxon>
        <taxon>sulfur-oxidizing symbionts</taxon>
    </lineage>
</organism>
<evidence type="ECO:0000313" key="11">
    <source>
        <dbReference type="EMBL" id="OOY36257.1"/>
    </source>
</evidence>
<dbReference type="EC" id="2.5.1.16" evidence="5"/>
<dbReference type="InterPro" id="IPR029063">
    <property type="entry name" value="SAM-dependent_MTases_sf"/>
</dbReference>
<dbReference type="Proteomes" id="UP000030856">
    <property type="component" value="Unassembled WGS sequence"/>
</dbReference>
<feature type="binding site" evidence="5">
    <location>
        <position position="65"/>
    </location>
    <ligand>
        <name>spermidine</name>
        <dbReference type="ChEBI" id="CHEBI:57834"/>
    </ligand>
</feature>
<dbReference type="PROSITE" id="PS51006">
    <property type="entry name" value="PABS_2"/>
    <property type="match status" value="1"/>
</dbReference>
<evidence type="ECO:0000259" key="9">
    <source>
        <dbReference type="PROSITE" id="PS51006"/>
    </source>
</evidence>
<reference evidence="10 12" key="1">
    <citation type="journal article" date="2014" name="BMC Genomics">
        <title>The genome of the intracellular bacterium of the coastal bivalve, Solemya velum: a blueprint for thriving in and out of symbiosis.</title>
        <authorList>
            <person name="Dmytrenko O."/>
            <person name="Russell S.L."/>
            <person name="Loo W.T."/>
            <person name="Fontanez K.M."/>
            <person name="Liao L."/>
            <person name="Roeselers G."/>
            <person name="Sharma R."/>
            <person name="Stewart F.J."/>
            <person name="Newton I.L."/>
            <person name="Woyke T."/>
            <person name="Wu D."/>
            <person name="Lang J.M."/>
            <person name="Eisen J.A."/>
            <person name="Cavanaugh C.M."/>
        </authorList>
    </citation>
    <scope>NUCLEOTIDE SEQUENCE [LARGE SCALE GENOMIC DNA]</scope>
    <source>
        <strain evidence="10 12">WH</strain>
    </source>
</reference>
<dbReference type="NCBIfam" id="TIGR00417">
    <property type="entry name" value="speE"/>
    <property type="match status" value="1"/>
</dbReference>
<dbReference type="SUPFAM" id="SSF53335">
    <property type="entry name" value="S-adenosyl-L-methionine-dependent methyltransferases"/>
    <property type="match status" value="1"/>
</dbReference>
<dbReference type="EMBL" id="JRAA01000001">
    <property type="protein sequence ID" value="KHF26634.1"/>
    <property type="molecule type" value="Genomic_DNA"/>
</dbReference>
<dbReference type="UniPathway" id="UPA00248">
    <property type="reaction ID" value="UER00314"/>
</dbReference>
<dbReference type="Proteomes" id="UP000190962">
    <property type="component" value="Unassembled WGS sequence"/>
</dbReference>
<comment type="similarity">
    <text evidence="1 5 7">Belongs to the spermidine/spermine synthase family.</text>
</comment>
<feature type="domain" description="PABS" evidence="9">
    <location>
        <begin position="4"/>
        <end position="240"/>
    </location>
</feature>
<dbReference type="PANTHER" id="PTHR11558">
    <property type="entry name" value="SPERMIDINE/SPERMINE SYNTHASE"/>
    <property type="match status" value="1"/>
</dbReference>
<feature type="active site" description="Proton acceptor" evidence="5 6">
    <location>
        <position position="159"/>
    </location>
</feature>
<dbReference type="GO" id="GO:0008295">
    <property type="term" value="P:spermidine biosynthetic process"/>
    <property type="evidence" value="ECO:0007669"/>
    <property type="project" value="UniProtKB-UniRule"/>
</dbReference>
<evidence type="ECO:0000256" key="7">
    <source>
        <dbReference type="RuleBase" id="RU003836"/>
    </source>
</evidence>
<dbReference type="EMBL" id="MPNX01000001">
    <property type="protein sequence ID" value="OOY36257.1"/>
    <property type="molecule type" value="Genomic_DNA"/>
</dbReference>
<evidence type="ECO:0000313" key="12">
    <source>
        <dbReference type="Proteomes" id="UP000030856"/>
    </source>
</evidence>
<sequence length="279" mass="31235">MLDRNWFSEAMDGTGSAISLKITGKLHEETSNYQKIEVYETTEWGNLMVIDDCTMVSTRDNFLYHEMMSHPALFTHPAPKNVAIIGGGDCGTLREVLKHTEVEHATQIDIDERVTRVSEIYFPELCESNNDPRAELLFIDGIKWMQEAQPGSLDVIIVDSTDPVGPGKVLFSAAFYKACFEALGEDGVMVQQSESPLLHEELIRCMSADMHKAGFFATRLLSFPQPIYPSGWWSATMAGKGGLDTFRADAARERSFETRYYNEGIHLGALATPQFLHDL</sequence>
<evidence type="ECO:0000256" key="5">
    <source>
        <dbReference type="HAMAP-Rule" id="MF_00198"/>
    </source>
</evidence>
<comment type="caution">
    <text evidence="10">The sequence shown here is derived from an EMBL/GenBank/DDBJ whole genome shotgun (WGS) entry which is preliminary data.</text>
</comment>
<proteinExistence type="inferred from homology"/>
<keyword evidence="3 5" id="KW-0745">Spermidine biosynthesis</keyword>
<dbReference type="NCBIfam" id="NF002010">
    <property type="entry name" value="PRK00811.1"/>
    <property type="match status" value="1"/>
</dbReference>
<comment type="pathway">
    <text evidence="5">Amine and polyamine biosynthesis; spermidine biosynthesis; spermidine from putrescine: step 1/1.</text>
</comment>
<dbReference type="PATRIC" id="fig|2340.3.peg.1151"/>
<evidence type="ECO:0000313" key="13">
    <source>
        <dbReference type="Proteomes" id="UP000190962"/>
    </source>
</evidence>
<dbReference type="Pfam" id="PF01564">
    <property type="entry name" value="Spermine_synth"/>
    <property type="match status" value="1"/>
</dbReference>
<dbReference type="Gene3D" id="2.30.140.10">
    <property type="entry name" value="Spermidine synthase, tetramerisation domain"/>
    <property type="match status" value="1"/>
</dbReference>
<name>A0A0B0HFB5_SOVGS</name>
<evidence type="ECO:0000256" key="1">
    <source>
        <dbReference type="ARBA" id="ARBA00007867"/>
    </source>
</evidence>
<dbReference type="InterPro" id="IPR037163">
    <property type="entry name" value="Spermidine_synt_N_sf"/>
</dbReference>
<evidence type="ECO:0000256" key="8">
    <source>
        <dbReference type="RuleBase" id="RU003837"/>
    </source>
</evidence>
<evidence type="ECO:0000313" key="10">
    <source>
        <dbReference type="EMBL" id="KHF26634.1"/>
    </source>
</evidence>
<dbReference type="InterPro" id="IPR030374">
    <property type="entry name" value="PABS"/>
</dbReference>
<feature type="binding site" evidence="5">
    <location>
        <position position="34"/>
    </location>
    <ligand>
        <name>S-methyl-5'-thioadenosine</name>
        <dbReference type="ChEBI" id="CHEBI:17509"/>
    </ligand>
</feature>
<comment type="catalytic activity">
    <reaction evidence="5 8">
        <text>S-adenosyl 3-(methylsulfanyl)propylamine + putrescine = S-methyl-5'-thioadenosine + spermidine + H(+)</text>
        <dbReference type="Rhea" id="RHEA:12721"/>
        <dbReference type="ChEBI" id="CHEBI:15378"/>
        <dbReference type="ChEBI" id="CHEBI:17509"/>
        <dbReference type="ChEBI" id="CHEBI:57443"/>
        <dbReference type="ChEBI" id="CHEBI:57834"/>
        <dbReference type="ChEBI" id="CHEBI:326268"/>
        <dbReference type="EC" id="2.5.1.16"/>
    </reaction>
</comment>
<feature type="binding site" evidence="5">
    <location>
        <begin position="159"/>
        <end position="162"/>
    </location>
    <ligand>
        <name>spermidine</name>
        <dbReference type="ChEBI" id="CHEBI:57834"/>
    </ligand>
</feature>
<dbReference type="GO" id="GO:0005829">
    <property type="term" value="C:cytosol"/>
    <property type="evidence" value="ECO:0007669"/>
    <property type="project" value="TreeGrafter"/>
</dbReference>
<evidence type="ECO:0000256" key="2">
    <source>
        <dbReference type="ARBA" id="ARBA00022679"/>
    </source>
</evidence>
<accession>A0A0B0HFB5</accession>
<comment type="subunit">
    <text evidence="5">Homodimer or homotetramer.</text>
</comment>
<dbReference type="eggNOG" id="COG0421">
    <property type="taxonomic scope" value="Bacteria"/>
</dbReference>
<feature type="binding site" evidence="5">
    <location>
        <position position="109"/>
    </location>
    <ligand>
        <name>S-methyl-5'-thioadenosine</name>
        <dbReference type="ChEBI" id="CHEBI:17509"/>
    </ligand>
</feature>
<keyword evidence="2 5" id="KW-0808">Transferase</keyword>
<dbReference type="CDD" id="cd02440">
    <property type="entry name" value="AdoMet_MTases"/>
    <property type="match status" value="1"/>
</dbReference>
<dbReference type="HAMAP" id="MF_00198">
    <property type="entry name" value="Spermidine_synth"/>
    <property type="match status" value="1"/>
</dbReference>
<protein>
    <recommendedName>
        <fullName evidence="5">Polyamine aminopropyltransferase</fullName>
    </recommendedName>
    <alternativeName>
        <fullName evidence="5">Putrescine aminopropyltransferase</fullName>
        <shortName evidence="5">PAPT</shortName>
    </alternativeName>
    <alternativeName>
        <fullName evidence="5">Spermidine synthase</fullName>
        <shortName evidence="5">SPDS</shortName>
        <shortName evidence="5">SPDSY</shortName>
        <ecNumber evidence="5">2.5.1.16</ecNumber>
    </alternativeName>
</protein>
<feature type="binding site" evidence="5">
    <location>
        <position position="89"/>
    </location>
    <ligand>
        <name>spermidine</name>
        <dbReference type="ChEBI" id="CHEBI:57834"/>
    </ligand>
</feature>
<dbReference type="PANTHER" id="PTHR11558:SF11">
    <property type="entry name" value="SPERMIDINE SYNTHASE"/>
    <property type="match status" value="1"/>
</dbReference>
<dbReference type="GO" id="GO:0004766">
    <property type="term" value="F:spermidine synthase activity"/>
    <property type="evidence" value="ECO:0007669"/>
    <property type="project" value="UniProtKB-UniRule"/>
</dbReference>
<keyword evidence="12" id="KW-1185">Reference proteome</keyword>
<dbReference type="InterPro" id="IPR035246">
    <property type="entry name" value="Spermidine_synt_N"/>
</dbReference>
<dbReference type="Gene3D" id="3.40.50.150">
    <property type="entry name" value="Vaccinia Virus protein VP39"/>
    <property type="match status" value="1"/>
</dbReference>